<dbReference type="EMBL" id="CP119311">
    <property type="protein sequence ID" value="WEK34105.1"/>
    <property type="molecule type" value="Genomic_DNA"/>
</dbReference>
<name>A0AAJ5WNZ6_9BACT</name>
<gene>
    <name evidence="1" type="ORF">P0Y53_16580</name>
</gene>
<organism evidence="1 2">
    <name type="scientific">Candidatus Pseudobacter hemicellulosilyticus</name>
    <dbReference type="NCBI Taxonomy" id="3121375"/>
    <lineage>
        <taxon>Bacteria</taxon>
        <taxon>Pseudomonadati</taxon>
        <taxon>Bacteroidota</taxon>
        <taxon>Chitinophagia</taxon>
        <taxon>Chitinophagales</taxon>
        <taxon>Chitinophagaceae</taxon>
        <taxon>Pseudobacter</taxon>
    </lineage>
</organism>
<evidence type="ECO:0000313" key="2">
    <source>
        <dbReference type="Proteomes" id="UP001220610"/>
    </source>
</evidence>
<accession>A0AAJ5WNZ6</accession>
<protein>
    <submittedName>
        <fullName evidence="1">Short-chain dehydrogenase</fullName>
    </submittedName>
</protein>
<evidence type="ECO:0000313" key="1">
    <source>
        <dbReference type="EMBL" id="WEK34105.1"/>
    </source>
</evidence>
<sequence>MTNQQIDQFLSNNNFNQEPVKVSFRTRNAITGIFLKSADYEDLKQKNFWRIINESNIKKYLASKDASLARIFNGTEFVKLSLV</sequence>
<dbReference type="AlphaFoldDB" id="A0AAJ5WNZ6"/>
<reference evidence="1" key="1">
    <citation type="submission" date="2023-03" db="EMBL/GenBank/DDBJ databases">
        <title>Andean soil-derived lignocellulolytic bacterial consortium as a source of novel taxa and putative plastic-active enzymes.</title>
        <authorList>
            <person name="Diaz-Garcia L."/>
            <person name="Chuvochina M."/>
            <person name="Feuerriegel G."/>
            <person name="Bunk B."/>
            <person name="Sproer C."/>
            <person name="Streit W.R."/>
            <person name="Rodriguez L.M."/>
            <person name="Overmann J."/>
            <person name="Jimenez D.J."/>
        </authorList>
    </citation>
    <scope>NUCLEOTIDE SEQUENCE</scope>
    <source>
        <strain evidence="1">MAG 7</strain>
    </source>
</reference>
<dbReference type="Proteomes" id="UP001220610">
    <property type="component" value="Chromosome"/>
</dbReference>
<proteinExistence type="predicted"/>